<feature type="transmembrane region" description="Helical" evidence="1">
    <location>
        <begin position="24"/>
        <end position="45"/>
    </location>
</feature>
<protein>
    <submittedName>
        <fullName evidence="2">Uncharacterized protein</fullName>
    </submittedName>
</protein>
<organism evidence="2 3">
    <name type="scientific">Vigna angularis var. angularis</name>
    <dbReference type="NCBI Taxonomy" id="157739"/>
    <lineage>
        <taxon>Eukaryota</taxon>
        <taxon>Viridiplantae</taxon>
        <taxon>Streptophyta</taxon>
        <taxon>Embryophyta</taxon>
        <taxon>Tracheophyta</taxon>
        <taxon>Spermatophyta</taxon>
        <taxon>Magnoliopsida</taxon>
        <taxon>eudicotyledons</taxon>
        <taxon>Gunneridae</taxon>
        <taxon>Pentapetalae</taxon>
        <taxon>rosids</taxon>
        <taxon>fabids</taxon>
        <taxon>Fabales</taxon>
        <taxon>Fabaceae</taxon>
        <taxon>Papilionoideae</taxon>
        <taxon>50 kb inversion clade</taxon>
        <taxon>NPAAA clade</taxon>
        <taxon>indigoferoid/millettioid clade</taxon>
        <taxon>Phaseoleae</taxon>
        <taxon>Vigna</taxon>
    </lineage>
</organism>
<gene>
    <name evidence="2" type="primary">Vigan.01G200300</name>
    <name evidence="2" type="ORF">VIGAN_01200300</name>
</gene>
<keyword evidence="1" id="KW-1133">Transmembrane helix</keyword>
<evidence type="ECO:0000256" key="1">
    <source>
        <dbReference type="SAM" id="Phobius"/>
    </source>
</evidence>
<evidence type="ECO:0000313" key="2">
    <source>
        <dbReference type="EMBL" id="BAT74352.1"/>
    </source>
</evidence>
<proteinExistence type="predicted"/>
<reference evidence="2 3" key="1">
    <citation type="journal article" date="2015" name="Sci. Rep.">
        <title>The power of single molecule real-time sequencing technology in the de novo assembly of a eukaryotic genome.</title>
        <authorList>
            <person name="Sakai H."/>
            <person name="Naito K."/>
            <person name="Ogiso-Tanaka E."/>
            <person name="Takahashi Y."/>
            <person name="Iseki K."/>
            <person name="Muto C."/>
            <person name="Satou K."/>
            <person name="Teruya K."/>
            <person name="Shiroma A."/>
            <person name="Shimoji M."/>
            <person name="Hirano T."/>
            <person name="Itoh T."/>
            <person name="Kaga A."/>
            <person name="Tomooka N."/>
        </authorList>
    </citation>
    <scope>NUCLEOTIDE SEQUENCE [LARGE SCALE GENOMIC DNA]</scope>
    <source>
        <strain evidence="3">cv. Shumari</strain>
    </source>
</reference>
<dbReference type="Proteomes" id="UP000291084">
    <property type="component" value="Chromosome 1"/>
</dbReference>
<accession>A0A0S3R1I8</accession>
<sequence length="78" mass="8733">MAAAPSRNLPTLHLITSSFLKEKWFQLTFCCQVLACPIILYFILIHSSYSLNKNKDTIHLLLSISASSPCAHQRTSPT</sequence>
<evidence type="ECO:0000313" key="3">
    <source>
        <dbReference type="Proteomes" id="UP000291084"/>
    </source>
</evidence>
<keyword evidence="1" id="KW-0472">Membrane</keyword>
<dbReference type="EMBL" id="AP015034">
    <property type="protein sequence ID" value="BAT74352.1"/>
    <property type="molecule type" value="Genomic_DNA"/>
</dbReference>
<keyword evidence="1" id="KW-0812">Transmembrane</keyword>
<keyword evidence="3" id="KW-1185">Reference proteome</keyword>
<name>A0A0S3R1I8_PHAAN</name>
<dbReference type="AlphaFoldDB" id="A0A0S3R1I8"/>